<dbReference type="KEGG" id="aagg:ETAA8_23800"/>
<dbReference type="SUPFAM" id="SSF55008">
    <property type="entry name" value="HMA, heavy metal-associated domain"/>
    <property type="match status" value="1"/>
</dbReference>
<dbReference type="Proteomes" id="UP000315017">
    <property type="component" value="Chromosome"/>
</dbReference>
<dbReference type="EMBL" id="CP036274">
    <property type="protein sequence ID" value="QDU27293.1"/>
    <property type="molecule type" value="Genomic_DNA"/>
</dbReference>
<evidence type="ECO:0000313" key="4">
    <source>
        <dbReference type="Proteomes" id="UP000315017"/>
    </source>
</evidence>
<dbReference type="GO" id="GO:0046872">
    <property type="term" value="F:metal ion binding"/>
    <property type="evidence" value="ECO:0007669"/>
    <property type="project" value="InterPro"/>
</dbReference>
<sequence length="192" mass="20706" precursor="true">MRCFILLITVAVTCLSAAALQAADDVPVERAQLTLRVTGLFAPDREADLRELMMLIPDVALVSVDYLQAEAVFEYEPNKAFDKAKPDKIPERIDNAIRTNSRGTFGAKPLSGLAKDKLQNVDISVVGLDCKGCALAAYESVAKVDGVERATASFKTGLVTARFDPAKTDRAALEAALVKARVELKKPLETTP</sequence>
<dbReference type="RefSeq" id="WP_145088146.1">
    <property type="nucleotide sequence ID" value="NZ_CP036274.1"/>
</dbReference>
<evidence type="ECO:0000256" key="1">
    <source>
        <dbReference type="SAM" id="SignalP"/>
    </source>
</evidence>
<dbReference type="OrthoDB" id="283376at2"/>
<evidence type="ECO:0000259" key="2">
    <source>
        <dbReference type="PROSITE" id="PS50846"/>
    </source>
</evidence>
<keyword evidence="4" id="KW-1185">Reference proteome</keyword>
<feature type="domain" description="HMA" evidence="2">
    <location>
        <begin position="119"/>
        <end position="185"/>
    </location>
</feature>
<dbReference type="Pfam" id="PF00403">
    <property type="entry name" value="HMA"/>
    <property type="match status" value="1"/>
</dbReference>
<keyword evidence="1" id="KW-0732">Signal</keyword>
<protein>
    <submittedName>
        <fullName evidence="3">Heavy-metal-associated domain protein</fullName>
    </submittedName>
</protein>
<name>A0A517YAN5_9BACT</name>
<proteinExistence type="predicted"/>
<accession>A0A517YAN5</accession>
<dbReference type="PROSITE" id="PS50846">
    <property type="entry name" value="HMA_2"/>
    <property type="match status" value="1"/>
</dbReference>
<organism evidence="3 4">
    <name type="scientific">Anatilimnocola aggregata</name>
    <dbReference type="NCBI Taxonomy" id="2528021"/>
    <lineage>
        <taxon>Bacteria</taxon>
        <taxon>Pseudomonadati</taxon>
        <taxon>Planctomycetota</taxon>
        <taxon>Planctomycetia</taxon>
        <taxon>Pirellulales</taxon>
        <taxon>Pirellulaceae</taxon>
        <taxon>Anatilimnocola</taxon>
    </lineage>
</organism>
<gene>
    <name evidence="3" type="ORF">ETAA8_23800</name>
</gene>
<dbReference type="Gene3D" id="3.30.70.100">
    <property type="match status" value="1"/>
</dbReference>
<feature type="chain" id="PRO_5022088872" evidence="1">
    <location>
        <begin position="23"/>
        <end position="192"/>
    </location>
</feature>
<dbReference type="CDD" id="cd00371">
    <property type="entry name" value="HMA"/>
    <property type="match status" value="1"/>
</dbReference>
<reference evidence="3 4" key="1">
    <citation type="submission" date="2019-02" db="EMBL/GenBank/DDBJ databases">
        <title>Deep-cultivation of Planctomycetes and their phenomic and genomic characterization uncovers novel biology.</title>
        <authorList>
            <person name="Wiegand S."/>
            <person name="Jogler M."/>
            <person name="Boedeker C."/>
            <person name="Pinto D."/>
            <person name="Vollmers J."/>
            <person name="Rivas-Marin E."/>
            <person name="Kohn T."/>
            <person name="Peeters S.H."/>
            <person name="Heuer A."/>
            <person name="Rast P."/>
            <person name="Oberbeckmann S."/>
            <person name="Bunk B."/>
            <person name="Jeske O."/>
            <person name="Meyerdierks A."/>
            <person name="Storesund J.E."/>
            <person name="Kallscheuer N."/>
            <person name="Luecker S."/>
            <person name="Lage O.M."/>
            <person name="Pohl T."/>
            <person name="Merkel B.J."/>
            <person name="Hornburger P."/>
            <person name="Mueller R.-W."/>
            <person name="Bruemmer F."/>
            <person name="Labrenz M."/>
            <person name="Spormann A.M."/>
            <person name="Op den Camp H."/>
            <person name="Overmann J."/>
            <person name="Amann R."/>
            <person name="Jetten M.S.M."/>
            <person name="Mascher T."/>
            <person name="Medema M.H."/>
            <person name="Devos D.P."/>
            <person name="Kaster A.-K."/>
            <person name="Ovreas L."/>
            <person name="Rohde M."/>
            <person name="Galperin M.Y."/>
            <person name="Jogler C."/>
        </authorList>
    </citation>
    <scope>NUCLEOTIDE SEQUENCE [LARGE SCALE GENOMIC DNA]</scope>
    <source>
        <strain evidence="3 4">ETA_A8</strain>
    </source>
</reference>
<dbReference type="AlphaFoldDB" id="A0A517YAN5"/>
<dbReference type="InterPro" id="IPR006121">
    <property type="entry name" value="HMA_dom"/>
</dbReference>
<feature type="signal peptide" evidence="1">
    <location>
        <begin position="1"/>
        <end position="22"/>
    </location>
</feature>
<dbReference type="InterPro" id="IPR036163">
    <property type="entry name" value="HMA_dom_sf"/>
</dbReference>
<evidence type="ECO:0000313" key="3">
    <source>
        <dbReference type="EMBL" id="QDU27293.1"/>
    </source>
</evidence>